<dbReference type="CDD" id="cd00383">
    <property type="entry name" value="trans_reg_C"/>
    <property type="match status" value="1"/>
</dbReference>
<name>A0A848DQ57_9PSEU</name>
<accession>A0A848DQ57</accession>
<dbReference type="InterPro" id="IPR039420">
    <property type="entry name" value="WalR-like"/>
</dbReference>
<dbReference type="FunFam" id="3.40.50.2300:FF:000001">
    <property type="entry name" value="DNA-binding response regulator PhoB"/>
    <property type="match status" value="1"/>
</dbReference>
<evidence type="ECO:0000256" key="3">
    <source>
        <dbReference type="ARBA" id="ARBA00023015"/>
    </source>
</evidence>
<evidence type="ECO:0000259" key="8">
    <source>
        <dbReference type="PROSITE" id="PS50110"/>
    </source>
</evidence>
<reference evidence="10 11" key="1">
    <citation type="submission" date="2020-04" db="EMBL/GenBank/DDBJ databases">
        <authorList>
            <person name="Klaysubun C."/>
            <person name="Duangmal K."/>
            <person name="Lipun K."/>
        </authorList>
    </citation>
    <scope>NUCLEOTIDE SEQUENCE [LARGE SCALE GENOMIC DNA]</scope>
    <source>
        <strain evidence="10 11">DSM 45300</strain>
    </source>
</reference>
<comment type="caution">
    <text evidence="10">The sequence shown here is derived from an EMBL/GenBank/DDBJ whole genome shotgun (WGS) entry which is preliminary data.</text>
</comment>
<dbReference type="Gene3D" id="1.10.10.10">
    <property type="entry name" value="Winged helix-like DNA-binding domain superfamily/Winged helix DNA-binding domain"/>
    <property type="match status" value="1"/>
</dbReference>
<evidence type="ECO:0000256" key="4">
    <source>
        <dbReference type="ARBA" id="ARBA00023125"/>
    </source>
</evidence>
<dbReference type="InterPro" id="IPR001789">
    <property type="entry name" value="Sig_transdc_resp-reg_receiver"/>
</dbReference>
<dbReference type="Pfam" id="PF00072">
    <property type="entry name" value="Response_reg"/>
    <property type="match status" value="1"/>
</dbReference>
<evidence type="ECO:0000256" key="2">
    <source>
        <dbReference type="ARBA" id="ARBA00023012"/>
    </source>
</evidence>
<feature type="domain" description="Response regulatory" evidence="8">
    <location>
        <begin position="5"/>
        <end position="118"/>
    </location>
</feature>
<dbReference type="Gene3D" id="3.40.50.2300">
    <property type="match status" value="1"/>
</dbReference>
<keyword evidence="5" id="KW-0804">Transcription</keyword>
<sequence>MHGARVLVVEDSPDVRELLDAVLAGAGFDVCAAATGTDGLRAVREHDPDLVVLDLGLPDMDGTELCRRLRTGSDAYVLMLTGRSDEVDMLVGLAVGADDYMAKPFSPRELVARVRALLRRPRRIAGAPAAAVEDENAAQHVGDLLVDRGSREVRVRGEAVALTRTEFDLLAVLAQRPGRVWERQTLLREVWHSDWEPNLRLVEVHMSNLRRKLAAAGMTGAEIRTVRGVGYRLVA</sequence>
<gene>
    <name evidence="10" type="ORF">HF519_24365</name>
</gene>
<keyword evidence="4 7" id="KW-0238">DNA-binding</keyword>
<organism evidence="10 11">
    <name type="scientific">Pseudonocardia bannensis</name>
    <dbReference type="NCBI Taxonomy" id="630973"/>
    <lineage>
        <taxon>Bacteria</taxon>
        <taxon>Bacillati</taxon>
        <taxon>Actinomycetota</taxon>
        <taxon>Actinomycetes</taxon>
        <taxon>Pseudonocardiales</taxon>
        <taxon>Pseudonocardiaceae</taxon>
        <taxon>Pseudonocardia</taxon>
    </lineage>
</organism>
<evidence type="ECO:0000259" key="9">
    <source>
        <dbReference type="PROSITE" id="PS51755"/>
    </source>
</evidence>
<dbReference type="FunFam" id="1.10.10.10:FF:000018">
    <property type="entry name" value="DNA-binding response regulator ResD"/>
    <property type="match status" value="1"/>
</dbReference>
<dbReference type="AlphaFoldDB" id="A0A848DQ57"/>
<dbReference type="EMBL" id="JAAXKZ010000123">
    <property type="protein sequence ID" value="NMH94649.1"/>
    <property type="molecule type" value="Genomic_DNA"/>
</dbReference>
<dbReference type="Pfam" id="PF00486">
    <property type="entry name" value="Trans_reg_C"/>
    <property type="match status" value="1"/>
</dbReference>
<dbReference type="InterPro" id="IPR036388">
    <property type="entry name" value="WH-like_DNA-bd_sf"/>
</dbReference>
<keyword evidence="11" id="KW-1185">Reference proteome</keyword>
<dbReference type="SMART" id="SM00862">
    <property type="entry name" value="Trans_reg_C"/>
    <property type="match status" value="1"/>
</dbReference>
<feature type="domain" description="OmpR/PhoB-type" evidence="9">
    <location>
        <begin position="136"/>
        <end position="235"/>
    </location>
</feature>
<dbReference type="GO" id="GO:0005829">
    <property type="term" value="C:cytosol"/>
    <property type="evidence" value="ECO:0007669"/>
    <property type="project" value="TreeGrafter"/>
</dbReference>
<evidence type="ECO:0000256" key="1">
    <source>
        <dbReference type="ARBA" id="ARBA00022553"/>
    </source>
</evidence>
<dbReference type="GO" id="GO:0006355">
    <property type="term" value="P:regulation of DNA-templated transcription"/>
    <property type="evidence" value="ECO:0007669"/>
    <property type="project" value="InterPro"/>
</dbReference>
<dbReference type="GO" id="GO:0000976">
    <property type="term" value="F:transcription cis-regulatory region binding"/>
    <property type="evidence" value="ECO:0007669"/>
    <property type="project" value="TreeGrafter"/>
</dbReference>
<evidence type="ECO:0000256" key="6">
    <source>
        <dbReference type="PROSITE-ProRule" id="PRU00169"/>
    </source>
</evidence>
<dbReference type="SUPFAM" id="SSF52172">
    <property type="entry name" value="CheY-like"/>
    <property type="match status" value="1"/>
</dbReference>
<dbReference type="SMART" id="SM00448">
    <property type="entry name" value="REC"/>
    <property type="match status" value="1"/>
</dbReference>
<evidence type="ECO:0000313" key="11">
    <source>
        <dbReference type="Proteomes" id="UP000586918"/>
    </source>
</evidence>
<proteinExistence type="predicted"/>
<feature type="modified residue" description="4-aspartylphosphate" evidence="6">
    <location>
        <position position="54"/>
    </location>
</feature>
<keyword evidence="3" id="KW-0805">Transcription regulation</keyword>
<dbReference type="PROSITE" id="PS51755">
    <property type="entry name" value="OMPR_PHOB"/>
    <property type="match status" value="1"/>
</dbReference>
<dbReference type="GO" id="GO:0032993">
    <property type="term" value="C:protein-DNA complex"/>
    <property type="evidence" value="ECO:0007669"/>
    <property type="project" value="TreeGrafter"/>
</dbReference>
<dbReference type="Proteomes" id="UP000586918">
    <property type="component" value="Unassembled WGS sequence"/>
</dbReference>
<dbReference type="InterPro" id="IPR011006">
    <property type="entry name" value="CheY-like_superfamily"/>
</dbReference>
<dbReference type="Gene3D" id="6.10.250.690">
    <property type="match status" value="1"/>
</dbReference>
<protein>
    <submittedName>
        <fullName evidence="10">Response regulator transcription factor</fullName>
    </submittedName>
</protein>
<evidence type="ECO:0000256" key="7">
    <source>
        <dbReference type="PROSITE-ProRule" id="PRU01091"/>
    </source>
</evidence>
<dbReference type="PANTHER" id="PTHR48111">
    <property type="entry name" value="REGULATOR OF RPOS"/>
    <property type="match status" value="1"/>
</dbReference>
<evidence type="ECO:0000313" key="10">
    <source>
        <dbReference type="EMBL" id="NMH94649.1"/>
    </source>
</evidence>
<dbReference type="GO" id="GO:0000156">
    <property type="term" value="F:phosphorelay response regulator activity"/>
    <property type="evidence" value="ECO:0007669"/>
    <property type="project" value="TreeGrafter"/>
</dbReference>
<dbReference type="PROSITE" id="PS50110">
    <property type="entry name" value="RESPONSE_REGULATORY"/>
    <property type="match status" value="1"/>
</dbReference>
<feature type="DNA-binding region" description="OmpR/PhoB-type" evidence="7">
    <location>
        <begin position="136"/>
        <end position="235"/>
    </location>
</feature>
<keyword evidence="1 6" id="KW-0597">Phosphoprotein</keyword>
<dbReference type="InterPro" id="IPR001867">
    <property type="entry name" value="OmpR/PhoB-type_DNA-bd"/>
</dbReference>
<dbReference type="PANTHER" id="PTHR48111:SF4">
    <property type="entry name" value="DNA-BINDING DUAL TRANSCRIPTIONAL REGULATOR OMPR"/>
    <property type="match status" value="1"/>
</dbReference>
<keyword evidence="2" id="KW-0902">Two-component regulatory system</keyword>
<evidence type="ECO:0000256" key="5">
    <source>
        <dbReference type="ARBA" id="ARBA00023163"/>
    </source>
</evidence>